<organism evidence="1 2">
    <name type="scientific">Pelodiscus sinensis</name>
    <name type="common">Chinese softshell turtle</name>
    <name type="synonym">Trionyx sinensis</name>
    <dbReference type="NCBI Taxonomy" id="13735"/>
    <lineage>
        <taxon>Eukaryota</taxon>
        <taxon>Metazoa</taxon>
        <taxon>Chordata</taxon>
        <taxon>Craniata</taxon>
        <taxon>Vertebrata</taxon>
        <taxon>Euteleostomi</taxon>
        <taxon>Archelosauria</taxon>
        <taxon>Testudinata</taxon>
        <taxon>Testudines</taxon>
        <taxon>Cryptodira</taxon>
        <taxon>Trionychia</taxon>
        <taxon>Trionychidae</taxon>
        <taxon>Pelodiscus</taxon>
    </lineage>
</organism>
<reference evidence="1" key="4">
    <citation type="submission" date="2025-09" db="UniProtKB">
        <authorList>
            <consortium name="Ensembl"/>
        </authorList>
    </citation>
    <scope>IDENTIFICATION</scope>
</reference>
<dbReference type="HOGENOM" id="CLU_2548689_0_0_1"/>
<dbReference type="EMBL" id="AGCU01086445">
    <property type="status" value="NOT_ANNOTATED_CDS"/>
    <property type="molecule type" value="Genomic_DNA"/>
</dbReference>
<dbReference type="AlphaFoldDB" id="K7G0M3"/>
<accession>K7G0M3</accession>
<proteinExistence type="predicted"/>
<protein>
    <submittedName>
        <fullName evidence="1">Uncharacterized protein</fullName>
    </submittedName>
</protein>
<reference evidence="1" key="3">
    <citation type="submission" date="2025-08" db="UniProtKB">
        <authorList>
            <consortium name="Ensembl"/>
        </authorList>
    </citation>
    <scope>IDENTIFICATION</scope>
</reference>
<keyword evidence="2" id="KW-1185">Reference proteome</keyword>
<dbReference type="eggNOG" id="ENOG502TF8P">
    <property type="taxonomic scope" value="Eukaryota"/>
</dbReference>
<reference evidence="2" key="2">
    <citation type="journal article" date="2013" name="Nat. Genet.">
        <title>The draft genomes of soft-shell turtle and green sea turtle yield insights into the development and evolution of the turtle-specific body plan.</title>
        <authorList>
            <person name="Wang Z."/>
            <person name="Pascual-Anaya J."/>
            <person name="Zadissa A."/>
            <person name="Li W."/>
            <person name="Niimura Y."/>
            <person name="Huang Z."/>
            <person name="Li C."/>
            <person name="White S."/>
            <person name="Xiong Z."/>
            <person name="Fang D."/>
            <person name="Wang B."/>
            <person name="Ming Y."/>
            <person name="Chen Y."/>
            <person name="Zheng Y."/>
            <person name="Kuraku S."/>
            <person name="Pignatelli M."/>
            <person name="Herrero J."/>
            <person name="Beal K."/>
            <person name="Nozawa M."/>
            <person name="Li Q."/>
            <person name="Wang J."/>
            <person name="Zhang H."/>
            <person name="Yu L."/>
            <person name="Shigenobu S."/>
            <person name="Wang J."/>
            <person name="Liu J."/>
            <person name="Flicek P."/>
            <person name="Searle S."/>
            <person name="Wang J."/>
            <person name="Kuratani S."/>
            <person name="Yin Y."/>
            <person name="Aken B."/>
            <person name="Zhang G."/>
            <person name="Irie N."/>
        </authorList>
    </citation>
    <scope>NUCLEOTIDE SEQUENCE [LARGE SCALE GENOMIC DNA]</scope>
    <source>
        <strain evidence="2">Daiwa-1</strain>
    </source>
</reference>
<name>K7G0M3_PELSI</name>
<dbReference type="Ensembl" id="ENSPSIT00000013898.1">
    <property type="protein sequence ID" value="ENSPSIP00000013833.1"/>
    <property type="gene ID" value="ENSPSIG00000012422.1"/>
</dbReference>
<evidence type="ECO:0000313" key="1">
    <source>
        <dbReference type="Ensembl" id="ENSPSIP00000013833.1"/>
    </source>
</evidence>
<reference evidence="2" key="1">
    <citation type="submission" date="2011-10" db="EMBL/GenBank/DDBJ databases">
        <authorList>
            <consortium name="Soft-shell Turtle Genome Consortium"/>
        </authorList>
    </citation>
    <scope>NUCLEOTIDE SEQUENCE [LARGE SCALE GENOMIC DNA]</scope>
    <source>
        <strain evidence="2">Daiwa-1</strain>
    </source>
</reference>
<dbReference type="Proteomes" id="UP000007267">
    <property type="component" value="Unassembled WGS sequence"/>
</dbReference>
<sequence>LLDEELPLYSHAKILEHFSHIRELDWIKVEVSVSLCVGVVDFNVAAIKPVLFNLFCKMQQLILVNIVFVERPRGPDGIAEG</sequence>
<evidence type="ECO:0000313" key="2">
    <source>
        <dbReference type="Proteomes" id="UP000007267"/>
    </source>
</evidence>